<dbReference type="SUPFAM" id="SSF57196">
    <property type="entry name" value="EGF/Laminin"/>
    <property type="match status" value="1"/>
</dbReference>
<dbReference type="RefSeq" id="XP_019852063.1">
    <property type="nucleotide sequence ID" value="XM_019996504.1"/>
</dbReference>
<dbReference type="InterPro" id="IPR008211">
    <property type="entry name" value="Laminin_N"/>
</dbReference>
<dbReference type="SUPFAM" id="SSF49785">
    <property type="entry name" value="Galactose-binding domain-like"/>
    <property type="match status" value="1"/>
</dbReference>
<evidence type="ECO:0000256" key="2">
    <source>
        <dbReference type="ARBA" id="ARBA00023292"/>
    </source>
</evidence>
<feature type="coiled-coil region" evidence="3">
    <location>
        <begin position="813"/>
        <end position="952"/>
    </location>
</feature>
<dbReference type="KEGG" id="aqu:105312779"/>
<reference evidence="6" key="2">
    <citation type="submission" date="2024-06" db="UniProtKB">
        <authorList>
            <consortium name="EnsemblMetazoa"/>
        </authorList>
    </citation>
    <scope>IDENTIFICATION</scope>
</reference>
<dbReference type="Pfam" id="PF00053">
    <property type="entry name" value="EGF_laminin"/>
    <property type="match status" value="3"/>
</dbReference>
<dbReference type="InterPro" id="IPR002049">
    <property type="entry name" value="LE_dom"/>
</dbReference>
<keyword evidence="3" id="KW-0175">Coiled coil</keyword>
<dbReference type="GO" id="GO:0009888">
    <property type="term" value="P:tissue development"/>
    <property type="evidence" value="ECO:0007669"/>
    <property type="project" value="TreeGrafter"/>
</dbReference>
<dbReference type="CDD" id="cd00055">
    <property type="entry name" value="EGF_Lam"/>
    <property type="match status" value="3"/>
</dbReference>
<feature type="coiled-coil region" evidence="3">
    <location>
        <begin position="700"/>
        <end position="751"/>
    </location>
</feature>
<dbReference type="Pfam" id="PF00055">
    <property type="entry name" value="Laminin_N"/>
    <property type="match status" value="1"/>
</dbReference>
<dbReference type="Gene3D" id="2.170.300.10">
    <property type="entry name" value="Tie2 ligand-binding domain superfamily"/>
    <property type="match status" value="1"/>
</dbReference>
<accession>A0AAN0J5Q5</accession>
<reference evidence="7" key="1">
    <citation type="journal article" date="2010" name="Nature">
        <title>The Amphimedon queenslandica genome and the evolution of animal complexity.</title>
        <authorList>
            <person name="Srivastava M."/>
            <person name="Simakov O."/>
            <person name="Chapman J."/>
            <person name="Fahey B."/>
            <person name="Gauthier M.E."/>
            <person name="Mitros T."/>
            <person name="Richards G.S."/>
            <person name="Conaco C."/>
            <person name="Dacre M."/>
            <person name="Hellsten U."/>
            <person name="Larroux C."/>
            <person name="Putnam N.H."/>
            <person name="Stanke M."/>
            <person name="Adamska M."/>
            <person name="Darling A."/>
            <person name="Degnan S.M."/>
            <person name="Oakley T.H."/>
            <person name="Plachetzki D.C."/>
            <person name="Zhai Y."/>
            <person name="Adamski M."/>
            <person name="Calcino A."/>
            <person name="Cummins S.F."/>
            <person name="Goodstein D.M."/>
            <person name="Harris C."/>
            <person name="Jackson D.J."/>
            <person name="Leys S.P."/>
            <person name="Shu S."/>
            <person name="Woodcroft B.J."/>
            <person name="Vervoort M."/>
            <person name="Kosik K.S."/>
            <person name="Manning G."/>
            <person name="Degnan B.M."/>
            <person name="Rokhsar D.S."/>
        </authorList>
    </citation>
    <scope>NUCLEOTIDE SEQUENCE [LARGE SCALE GENOMIC DNA]</scope>
</reference>
<evidence type="ECO:0000313" key="7">
    <source>
        <dbReference type="Proteomes" id="UP000007879"/>
    </source>
</evidence>
<dbReference type="InterPro" id="IPR050440">
    <property type="entry name" value="Laminin/Netrin_ECM"/>
</dbReference>
<dbReference type="SMART" id="SM00180">
    <property type="entry name" value="EGF_Lam"/>
    <property type="match status" value="3"/>
</dbReference>
<dbReference type="InterPro" id="IPR008979">
    <property type="entry name" value="Galactose-bd-like_sf"/>
</dbReference>
<dbReference type="Gene3D" id="2.60.120.260">
    <property type="entry name" value="Galactose-binding domain-like"/>
    <property type="match status" value="1"/>
</dbReference>
<evidence type="ECO:0000259" key="5">
    <source>
        <dbReference type="PROSITE" id="PS51117"/>
    </source>
</evidence>
<dbReference type="PROSITE" id="PS01248">
    <property type="entry name" value="EGF_LAM_1"/>
    <property type="match status" value="1"/>
</dbReference>
<evidence type="ECO:0000256" key="4">
    <source>
        <dbReference type="SAM" id="SignalP"/>
    </source>
</evidence>
<feature type="chain" id="PRO_5042933338" description="Laminin N-terminal domain-containing protein" evidence="4">
    <location>
        <begin position="20"/>
        <end position="956"/>
    </location>
</feature>
<dbReference type="PANTHER" id="PTHR10574">
    <property type="entry name" value="NETRIN/LAMININ-RELATED"/>
    <property type="match status" value="1"/>
</dbReference>
<feature type="domain" description="Laminin N-terminal" evidence="5">
    <location>
        <begin position="28"/>
        <end position="242"/>
    </location>
</feature>
<dbReference type="GeneID" id="105312779"/>
<evidence type="ECO:0000313" key="6">
    <source>
        <dbReference type="EnsemblMetazoa" id="XP_019852063.1"/>
    </source>
</evidence>
<dbReference type="AlphaFoldDB" id="A0AAN0J5Q5"/>
<protein>
    <recommendedName>
        <fullName evidence="5">Laminin N-terminal domain-containing protein</fullName>
    </recommendedName>
</protein>
<sequence length="956" mass="105066">MLTAFFILIAAATIPLSSSSSCYNSKGQPILCSPPKISDILNGITPLASSTCGERAVERTCQKGGLHCSACGDGNSSLHPPEHITDSDPLTFWLSPPYSSLSDGAGNMNANISFNLNKTFIIDEIKILFRSPRPHSFSLHVSSDFGGTYFPLRYYSLSCLETYGIEEERGESEGARCTSNGVGLIPLTGGMAVYRSESTIFAVTNIQIRLHKLVLLPDIETWNELVLDSYYYALSSVEVSGYCHCNGHASSCMRDANGGYSCNCEHNTTGVDCQACLPSRNDLPWQPATNENTVIECRNCNGLCGCQEGLGGDECDTCLAGYYNNSGSCTRCNCNSNGSDGCDSDTGECYCFDGYSGVECELCPDGTHKINEGCTDCPSCYDNISVAYNTTVSSLESLTEAIINSSTSKEIHPSLTDTVMSLQSNLLNLKELLIHLTSRQMQLFSNLSETNSELVETVEEVDIFANFIKEIETSAKLLREKREMNDELINNITEQLSLIETLLKVNATQHLKASLNITKRIDIVISQLANISMEAEAAANEQSVTVRELLRNGLILSDNTTDLLQSINELVDIENSTLDLLKGLNDCSTSNLSSLVAEGEIKLSQVINDTVEVLEAAMSVYDDVENIEFIERGRELLVQSLQLVMIASRTYNETVNVSIASNEVREAFNVLFNDGQDLLSTASYLNNTAQEILAREKEALSSANASLREGEQIIKEAEEVLKRVEEELTRALAYVERLNRLRLLVEEAEEDSNMTLSLAIERRRRINELSNIILATESILLGTIETLDIINDALNSTNATVLISRSEATELQEDLKVIQLEETENKLRELEERGEKERQSLLKANTGLNAAIANAARTNDSIAALSAQVEQVEERINSITFADSAALDSLDRALSNAEAACNATGMELEELKSEISVLESMSENLKDKYVNLQLHRDLLKDMRDNLDTLDCENEFQ</sequence>
<evidence type="ECO:0000256" key="1">
    <source>
        <dbReference type="ARBA" id="ARBA00023157"/>
    </source>
</evidence>
<dbReference type="SMART" id="SM00136">
    <property type="entry name" value="LamNT"/>
    <property type="match status" value="1"/>
</dbReference>
<keyword evidence="4" id="KW-0732">Signal</keyword>
<dbReference type="Proteomes" id="UP000007879">
    <property type="component" value="Unassembled WGS sequence"/>
</dbReference>
<keyword evidence="7" id="KW-1185">Reference proteome</keyword>
<proteinExistence type="predicted"/>
<name>A0AAN0J5Q5_AMPQE</name>
<dbReference type="PANTHER" id="PTHR10574:SF406">
    <property type="entry name" value="LAMININ SUBUNIT ALPHA 5"/>
    <property type="match status" value="1"/>
</dbReference>
<keyword evidence="2" id="KW-0424">Laminin EGF-like domain</keyword>
<organism evidence="6 7">
    <name type="scientific">Amphimedon queenslandica</name>
    <name type="common">Sponge</name>
    <dbReference type="NCBI Taxonomy" id="400682"/>
    <lineage>
        <taxon>Eukaryota</taxon>
        <taxon>Metazoa</taxon>
        <taxon>Porifera</taxon>
        <taxon>Demospongiae</taxon>
        <taxon>Heteroscleromorpha</taxon>
        <taxon>Haplosclerida</taxon>
        <taxon>Niphatidae</taxon>
        <taxon>Amphimedon</taxon>
    </lineage>
</organism>
<keyword evidence="1" id="KW-1015">Disulfide bond</keyword>
<dbReference type="PROSITE" id="PS51117">
    <property type="entry name" value="LAMININ_NTER"/>
    <property type="match status" value="1"/>
</dbReference>
<evidence type="ECO:0000256" key="3">
    <source>
        <dbReference type="SAM" id="Coils"/>
    </source>
</evidence>
<dbReference type="EnsemblMetazoa" id="XM_019996504.1">
    <property type="protein sequence ID" value="XP_019852063.1"/>
    <property type="gene ID" value="LOC105312779"/>
</dbReference>
<feature type="signal peptide" evidence="4">
    <location>
        <begin position="1"/>
        <end position="19"/>
    </location>
</feature>